<dbReference type="OrthoDB" id="3173171at2759"/>
<name>A0A4Y7PZ62_9AGAM</name>
<evidence type="ECO:0000313" key="3">
    <source>
        <dbReference type="Proteomes" id="UP000294933"/>
    </source>
</evidence>
<evidence type="ECO:0000313" key="2">
    <source>
        <dbReference type="EMBL" id="TDL19909.1"/>
    </source>
</evidence>
<dbReference type="AlphaFoldDB" id="A0A4Y7PZ62"/>
<accession>A0A4Y7PZ62</accession>
<dbReference type="Proteomes" id="UP000294933">
    <property type="component" value="Unassembled WGS sequence"/>
</dbReference>
<gene>
    <name evidence="2" type="ORF">BD410DRAFT_821993</name>
</gene>
<organism evidence="2 3">
    <name type="scientific">Rickenella mellea</name>
    <dbReference type="NCBI Taxonomy" id="50990"/>
    <lineage>
        <taxon>Eukaryota</taxon>
        <taxon>Fungi</taxon>
        <taxon>Dikarya</taxon>
        <taxon>Basidiomycota</taxon>
        <taxon>Agaricomycotina</taxon>
        <taxon>Agaricomycetes</taxon>
        <taxon>Hymenochaetales</taxon>
        <taxon>Rickenellaceae</taxon>
        <taxon>Rickenella</taxon>
    </lineage>
</organism>
<dbReference type="VEuPathDB" id="FungiDB:BD410DRAFT_821993"/>
<protein>
    <submittedName>
        <fullName evidence="2">Uncharacterized protein</fullName>
    </submittedName>
</protein>
<dbReference type="STRING" id="50990.A0A4Y7PZ62"/>
<keyword evidence="3" id="KW-1185">Reference proteome</keyword>
<proteinExistence type="predicted"/>
<feature type="region of interest" description="Disordered" evidence="1">
    <location>
        <begin position="43"/>
        <end position="62"/>
    </location>
</feature>
<evidence type="ECO:0000256" key="1">
    <source>
        <dbReference type="SAM" id="MobiDB-lite"/>
    </source>
</evidence>
<dbReference type="EMBL" id="ML170192">
    <property type="protein sequence ID" value="TDL19909.1"/>
    <property type="molecule type" value="Genomic_DNA"/>
</dbReference>
<reference evidence="2 3" key="1">
    <citation type="submission" date="2018-06" db="EMBL/GenBank/DDBJ databases">
        <title>A transcriptomic atlas of mushroom development highlights an independent origin of complex multicellularity.</title>
        <authorList>
            <consortium name="DOE Joint Genome Institute"/>
            <person name="Krizsan K."/>
            <person name="Almasi E."/>
            <person name="Merenyi Z."/>
            <person name="Sahu N."/>
            <person name="Viragh M."/>
            <person name="Koszo T."/>
            <person name="Mondo S."/>
            <person name="Kiss B."/>
            <person name="Balint B."/>
            <person name="Kues U."/>
            <person name="Barry K."/>
            <person name="Hegedus J.C."/>
            <person name="Henrissat B."/>
            <person name="Johnson J."/>
            <person name="Lipzen A."/>
            <person name="Ohm R."/>
            <person name="Nagy I."/>
            <person name="Pangilinan J."/>
            <person name="Yan J."/>
            <person name="Xiong Y."/>
            <person name="Grigoriev I.V."/>
            <person name="Hibbett D.S."/>
            <person name="Nagy L.G."/>
        </authorList>
    </citation>
    <scope>NUCLEOTIDE SEQUENCE [LARGE SCALE GENOMIC DNA]</scope>
    <source>
        <strain evidence="2 3">SZMC22713</strain>
    </source>
</reference>
<sequence length="425" mass="48032">MALANLHLKGLYDTTVEILSLLTPASLVQEVDPQIIETRDRYVETENPGQRSSLENELDSTSKEVARLRSELQLLRDKNRSLESALHETQRALSERDLKFQRLQEEHRDLEGNYNQLRRRAEERSSELRSLENFLTKTDRWSGAQVVQTLKDLNSEILQFSAAASESFSMDRRRDLAVEDKTHAIERVKARLGPSMSRCLAARDHSLDPTILQIALQSSASQCICDALSSFCVGFPAKFDSLLTKIYLHMHSQEPQATAARWRALTHSHIRSLTPTIDEHAKKDMVDKTLVEASNILAVSGYGQVQDIVEDLKSRYLDQIRSIAEAAYRIAVVVREGTMSTDFQVTFIEHSRTFSSDRMDNVYEGYGSSRGTVLCTTELGLRCFTQRGTDARSRADDGFVVDRLDVLKPKVVLESVLQALDPDLL</sequence>